<organism evidence="2 3">
    <name type="scientific">Tritrichomonas foetus</name>
    <dbReference type="NCBI Taxonomy" id="1144522"/>
    <lineage>
        <taxon>Eukaryota</taxon>
        <taxon>Metamonada</taxon>
        <taxon>Parabasalia</taxon>
        <taxon>Tritrichomonadida</taxon>
        <taxon>Tritrichomonadidae</taxon>
        <taxon>Tritrichomonas</taxon>
    </lineage>
</organism>
<accession>A0A1J4JAT2</accession>
<dbReference type="Proteomes" id="UP000179807">
    <property type="component" value="Unassembled WGS sequence"/>
</dbReference>
<reference evidence="2" key="1">
    <citation type="submission" date="2016-10" db="EMBL/GenBank/DDBJ databases">
        <authorList>
            <person name="Benchimol M."/>
            <person name="Almeida L.G."/>
            <person name="Vasconcelos A.T."/>
            <person name="Perreira-Neves A."/>
            <person name="Rosa I.A."/>
            <person name="Tasca T."/>
            <person name="Bogo M.R."/>
            <person name="de Souza W."/>
        </authorList>
    </citation>
    <scope>NUCLEOTIDE SEQUENCE [LARGE SCALE GENOMIC DNA]</scope>
    <source>
        <strain evidence="2">K</strain>
    </source>
</reference>
<keyword evidence="3" id="KW-1185">Reference proteome</keyword>
<evidence type="ECO:0000313" key="3">
    <source>
        <dbReference type="Proteomes" id="UP000179807"/>
    </source>
</evidence>
<name>A0A1J4JAT2_9EUKA</name>
<dbReference type="RefSeq" id="XP_068348914.1">
    <property type="nucleotide sequence ID" value="XM_068511847.1"/>
</dbReference>
<dbReference type="VEuPathDB" id="TrichDB:TRFO_38107"/>
<gene>
    <name evidence="2" type="ORF">TRFO_38107</name>
</gene>
<feature type="region of interest" description="Disordered" evidence="1">
    <location>
        <begin position="185"/>
        <end position="207"/>
    </location>
</feature>
<sequence length="207" mass="24149">MIIIEEKEKNMQLLNRRFTDSMQKLKEEWQAEINSVQQGKIFNSNYYPASSLPSSVNAENKLQNSINIFNVDIQSKYKASEARLRKMYNIEKEAIENNYSTKYSSLIHLKEQKLHPLSQRLEHLKRQRYEMSKEQMKFSSQSDLLKPKAASSRPSRNLSNKITSFLKNPRLNLIPITPIQYQLARPRTPGGPTICKPRAQNDGSYFH</sequence>
<protein>
    <submittedName>
        <fullName evidence="2">Uncharacterized protein</fullName>
    </submittedName>
</protein>
<dbReference type="GeneID" id="94846551"/>
<feature type="region of interest" description="Disordered" evidence="1">
    <location>
        <begin position="132"/>
        <end position="157"/>
    </location>
</feature>
<comment type="caution">
    <text evidence="2">The sequence shown here is derived from an EMBL/GenBank/DDBJ whole genome shotgun (WGS) entry which is preliminary data.</text>
</comment>
<evidence type="ECO:0000256" key="1">
    <source>
        <dbReference type="SAM" id="MobiDB-lite"/>
    </source>
</evidence>
<proteinExistence type="predicted"/>
<evidence type="ECO:0000313" key="2">
    <source>
        <dbReference type="EMBL" id="OHS95777.1"/>
    </source>
</evidence>
<dbReference type="AlphaFoldDB" id="A0A1J4JAT2"/>
<dbReference type="EMBL" id="MLAK01001223">
    <property type="protein sequence ID" value="OHS95777.1"/>
    <property type="molecule type" value="Genomic_DNA"/>
</dbReference>